<organism evidence="9 10">
    <name type="scientific">Macrolepiota fuliginosa MF-IS2</name>
    <dbReference type="NCBI Taxonomy" id="1400762"/>
    <lineage>
        <taxon>Eukaryota</taxon>
        <taxon>Fungi</taxon>
        <taxon>Dikarya</taxon>
        <taxon>Basidiomycota</taxon>
        <taxon>Agaricomycotina</taxon>
        <taxon>Agaricomycetes</taxon>
        <taxon>Agaricomycetidae</taxon>
        <taxon>Agaricales</taxon>
        <taxon>Agaricineae</taxon>
        <taxon>Agaricaceae</taxon>
        <taxon>Macrolepiota</taxon>
    </lineage>
</organism>
<evidence type="ECO:0000256" key="3">
    <source>
        <dbReference type="ARBA" id="ARBA00022512"/>
    </source>
</evidence>
<dbReference type="PROSITE" id="PS00956">
    <property type="entry name" value="HYDROPHOBIN"/>
    <property type="match status" value="1"/>
</dbReference>
<dbReference type="SMART" id="SM00075">
    <property type="entry name" value="HYDRO"/>
    <property type="match status" value="1"/>
</dbReference>
<reference evidence="9" key="1">
    <citation type="submission" date="2020-11" db="EMBL/GenBank/DDBJ databases">
        <authorList>
            <consortium name="DOE Joint Genome Institute"/>
            <person name="Ahrendt S."/>
            <person name="Riley R."/>
            <person name="Andreopoulos W."/>
            <person name="Labutti K."/>
            <person name="Pangilinan J."/>
            <person name="Ruiz-Duenas F.J."/>
            <person name="Barrasa J.M."/>
            <person name="Sanchez-Garcia M."/>
            <person name="Camarero S."/>
            <person name="Miyauchi S."/>
            <person name="Serrano A."/>
            <person name="Linde D."/>
            <person name="Babiker R."/>
            <person name="Drula E."/>
            <person name="Ayuso-Fernandez I."/>
            <person name="Pacheco R."/>
            <person name="Padilla G."/>
            <person name="Ferreira P."/>
            <person name="Barriuso J."/>
            <person name="Kellner H."/>
            <person name="Castanera R."/>
            <person name="Alfaro M."/>
            <person name="Ramirez L."/>
            <person name="Pisabarro A.G."/>
            <person name="Kuo A."/>
            <person name="Tritt A."/>
            <person name="Lipzen A."/>
            <person name="He G."/>
            <person name="Yan M."/>
            <person name="Ng V."/>
            <person name="Cullen D."/>
            <person name="Martin F."/>
            <person name="Rosso M.-N."/>
            <person name="Henrissat B."/>
            <person name="Hibbett D."/>
            <person name="Martinez A.T."/>
            <person name="Grigoriev I.V."/>
        </authorList>
    </citation>
    <scope>NUCLEOTIDE SEQUENCE</scope>
    <source>
        <strain evidence="9">MF-IS2</strain>
    </source>
</reference>
<feature type="non-terminal residue" evidence="9">
    <location>
        <position position="107"/>
    </location>
</feature>
<evidence type="ECO:0000256" key="8">
    <source>
        <dbReference type="SAM" id="SignalP"/>
    </source>
</evidence>
<protein>
    <recommendedName>
        <fullName evidence="7">Hydrophobin</fullName>
    </recommendedName>
</protein>
<dbReference type="InterPro" id="IPR001338">
    <property type="entry name" value="Class_I_Hydrophobin"/>
</dbReference>
<evidence type="ECO:0000313" key="9">
    <source>
        <dbReference type="EMBL" id="KAF9441347.1"/>
    </source>
</evidence>
<proteinExistence type="inferred from homology"/>
<evidence type="ECO:0000256" key="2">
    <source>
        <dbReference type="ARBA" id="ARBA00010446"/>
    </source>
</evidence>
<dbReference type="InterPro" id="IPR019778">
    <property type="entry name" value="Class_I_Hydrophobin_CS"/>
</dbReference>
<dbReference type="AlphaFoldDB" id="A0A9P5WZD0"/>
<comment type="subcellular location">
    <subcellularLocation>
        <location evidence="1 7">Secreted</location>
        <location evidence="1 7">Cell wall</location>
    </subcellularLocation>
</comment>
<keyword evidence="3 7" id="KW-0134">Cell wall</keyword>
<dbReference type="GO" id="GO:0005199">
    <property type="term" value="F:structural constituent of cell wall"/>
    <property type="evidence" value="ECO:0007669"/>
    <property type="project" value="InterPro"/>
</dbReference>
<evidence type="ECO:0000256" key="4">
    <source>
        <dbReference type="ARBA" id="ARBA00022525"/>
    </source>
</evidence>
<dbReference type="Proteomes" id="UP000807342">
    <property type="component" value="Unassembled WGS sequence"/>
</dbReference>
<comment type="caution">
    <text evidence="9">The sequence shown here is derived from an EMBL/GenBank/DDBJ whole genome shotgun (WGS) entry which is preliminary data.</text>
</comment>
<accession>A0A9P5WZD0</accession>
<keyword evidence="5 7" id="KW-0732">Signal</keyword>
<feature type="non-terminal residue" evidence="9">
    <location>
        <position position="1"/>
    </location>
</feature>
<feature type="signal peptide" evidence="8">
    <location>
        <begin position="1"/>
        <end position="15"/>
    </location>
</feature>
<dbReference type="GO" id="GO:0009277">
    <property type="term" value="C:fungal-type cell wall"/>
    <property type="evidence" value="ECO:0007669"/>
    <property type="project" value="InterPro"/>
</dbReference>
<evidence type="ECO:0000256" key="1">
    <source>
        <dbReference type="ARBA" id="ARBA00004191"/>
    </source>
</evidence>
<dbReference type="Pfam" id="PF01185">
    <property type="entry name" value="Hydrophobin"/>
    <property type="match status" value="1"/>
</dbReference>
<keyword evidence="4 7" id="KW-0964">Secreted</keyword>
<evidence type="ECO:0000256" key="6">
    <source>
        <dbReference type="ARBA" id="ARBA00023157"/>
    </source>
</evidence>
<dbReference type="EMBL" id="MU151946">
    <property type="protein sequence ID" value="KAF9441347.1"/>
    <property type="molecule type" value="Genomic_DNA"/>
</dbReference>
<name>A0A9P5WZD0_9AGAR</name>
<comment type="similarity">
    <text evidence="2 7">Belongs to the fungal hydrophobin family.</text>
</comment>
<keyword evidence="10" id="KW-1185">Reference proteome</keyword>
<evidence type="ECO:0000313" key="10">
    <source>
        <dbReference type="Proteomes" id="UP000807342"/>
    </source>
</evidence>
<dbReference type="OrthoDB" id="4225815at2759"/>
<evidence type="ECO:0000256" key="5">
    <source>
        <dbReference type="ARBA" id="ARBA00022729"/>
    </source>
</evidence>
<evidence type="ECO:0000256" key="7">
    <source>
        <dbReference type="RuleBase" id="RU365009"/>
    </source>
</evidence>
<sequence length="107" mass="10351">SIFALALPAVALASAIPEARDGGGNCNTGTQLCCNSAQSTSDPVTALLTGLLGLNVGSITGLIGLTCSPLSVAGVGGNSCTAQPVCCSNNSFNGLIALGCSPININL</sequence>
<gene>
    <name evidence="9" type="ORF">P691DRAFT_639338</name>
</gene>
<keyword evidence="6 7" id="KW-1015">Disulfide bond</keyword>
<dbReference type="CDD" id="cd23507">
    <property type="entry name" value="hydrophobin_I"/>
    <property type="match status" value="1"/>
</dbReference>
<feature type="chain" id="PRO_5040331519" description="Hydrophobin" evidence="8">
    <location>
        <begin position="16"/>
        <end position="107"/>
    </location>
</feature>